<sequence length="1006" mass="112230">MASVLPFTLALVLLGISMCQSQSISYTVMEEVLPPVFLGNVAKDSNISSTIDPSILANIKYSFLTVGSDSDNSNLFQIDEGTGDLITKSKLDRETLCPFLKLCVLPLRIGANSGTFFRTINVNISILDRNDNSPLFSTNSTSLSIPEDANINSTFPLSTASDKDMGENNSLKTYVLEPKSSIFGLLLSRKIDDSLEVNLVLNQKLDREKFRSHRVYLVAKDGGLPQRSSTMTINIAVQDINDNKPRFSYSQYNVTIQEDITVGTTIMKVSASDDDEGQNGAVEYMFSSNPNGESQKLFSINNNTGEVKVIQQLTFTSGEPHRIVVSAVDHGFPPLSSQAFINIHVVDVNNHAPEININPLSGGKVSESSNRGTVIAYVAVVDRDTGRNGQVTCSINHPKFQLHNLSNTEYKVVVSDELDREENIEYIVKVYCEDDGIPKQNKSKSFIVQVLDMNDNEPKFDRDLYNATITENKAPGQMITKVTASDSDQENNAEVHYFIEPNFQTKFEVDASTGIIRAKVKFDREVESSIMFKVFAADNGTPVPLTATATVKLNIEDDNDEFPTFNQSSYEFRVMENRDADFVVGTVLATDKDIGSNAAIVYTLPFSYQNTPFSINPSTGEIKTNRRLDREEKSTYTLSVMATDRGVSPKNTSCIVTVKVLDENDEYPIIRFPRRGNESVKVPHTTLPNTIVTQIEAYDKDEGENGTLRYTIVKRDDDNLFYIDSKTGQIYISRKIESFDIKEFSLFIDVSDQGAMPLKTAVELRLFVEYHAIPTVAEQKIGQNVLIAITIACVTIVLSLAILVSIFLIKRVDNNKRKRLPHVESNDQREFQLPDSVQYSSKKSCLTRENSHKTYLTDNNNLTSHEGKKVSFSSDDQQDSGIFMIGRDVGPNGLVSTNQHIYANQHHSPYSSQPEDTPPPRPRREKKVSDLHQEELNRMASISFHQKLMNNYNKPLVYHPDENRQFLSLKKPGVEDTNSDGSGEITVSDSGRGGSMEDLHRASVMI</sequence>
<dbReference type="CDD" id="cd11304">
    <property type="entry name" value="Cadherin_repeat"/>
    <property type="match status" value="7"/>
</dbReference>
<dbReference type="InterPro" id="IPR050174">
    <property type="entry name" value="Protocadherin/Cadherin-CA"/>
</dbReference>
<name>A0A8B8D695_CRAVI</name>
<keyword evidence="10" id="KW-0325">Glycoprotein</keyword>
<keyword evidence="6 11" id="KW-0106">Calcium</keyword>
<dbReference type="KEGG" id="cvn:111124772"/>
<evidence type="ECO:0000313" key="18">
    <source>
        <dbReference type="RefSeq" id="XP_022323658.1"/>
    </source>
</evidence>
<evidence type="ECO:0000256" key="5">
    <source>
        <dbReference type="ARBA" id="ARBA00022737"/>
    </source>
</evidence>
<dbReference type="Proteomes" id="UP000694844">
    <property type="component" value="Chromosome 3"/>
</dbReference>
<evidence type="ECO:0000256" key="11">
    <source>
        <dbReference type="PROSITE-ProRule" id="PRU00043"/>
    </source>
</evidence>
<gene>
    <name evidence="17 18 19 20" type="primary">LOC111124772</name>
</gene>
<evidence type="ECO:0000256" key="3">
    <source>
        <dbReference type="ARBA" id="ARBA00022692"/>
    </source>
</evidence>
<dbReference type="PANTHER" id="PTHR24028">
    <property type="entry name" value="CADHERIN-87A"/>
    <property type="match status" value="1"/>
</dbReference>
<dbReference type="SUPFAM" id="SSF49313">
    <property type="entry name" value="Cadherin-like"/>
    <property type="match status" value="7"/>
</dbReference>
<dbReference type="SMART" id="SM00112">
    <property type="entry name" value="CA"/>
    <property type="match status" value="7"/>
</dbReference>
<evidence type="ECO:0000256" key="1">
    <source>
        <dbReference type="ARBA" id="ARBA00004251"/>
    </source>
</evidence>
<feature type="compositionally biased region" description="Basic and acidic residues" evidence="12">
    <location>
        <begin position="995"/>
        <end position="1006"/>
    </location>
</feature>
<feature type="domain" description="Cadherin" evidence="15">
    <location>
        <begin position="674"/>
        <end position="768"/>
    </location>
</feature>
<keyword evidence="9 13" id="KW-0472">Membrane</keyword>
<feature type="domain" description="Cadherin" evidence="15">
    <location>
        <begin position="461"/>
        <end position="565"/>
    </location>
</feature>
<feature type="domain" description="Cadherin" evidence="15">
    <location>
        <begin position="566"/>
        <end position="670"/>
    </location>
</feature>
<dbReference type="PROSITE" id="PS50268">
    <property type="entry name" value="CADHERIN_2"/>
    <property type="match status" value="7"/>
</dbReference>
<dbReference type="InterPro" id="IPR002126">
    <property type="entry name" value="Cadherin-like_dom"/>
</dbReference>
<dbReference type="PANTHER" id="PTHR24028:SF146">
    <property type="entry name" value="CADHERIN 96CB, ISOFORM D-RELATED"/>
    <property type="match status" value="1"/>
</dbReference>
<evidence type="ECO:0000256" key="14">
    <source>
        <dbReference type="SAM" id="SignalP"/>
    </source>
</evidence>
<feature type="compositionally biased region" description="Polar residues" evidence="12">
    <location>
        <begin position="979"/>
        <end position="989"/>
    </location>
</feature>
<proteinExistence type="predicted"/>
<evidence type="ECO:0000256" key="12">
    <source>
        <dbReference type="SAM" id="MobiDB-lite"/>
    </source>
</evidence>
<dbReference type="RefSeq" id="XP_022323659.1">
    <property type="nucleotide sequence ID" value="XM_022467951.1"/>
</dbReference>
<evidence type="ECO:0000256" key="2">
    <source>
        <dbReference type="ARBA" id="ARBA00022475"/>
    </source>
</evidence>
<feature type="region of interest" description="Disordered" evidence="12">
    <location>
        <begin position="905"/>
        <end position="929"/>
    </location>
</feature>
<protein>
    <submittedName>
        <fullName evidence="17 18">Protocadherin-9-like isoform X1</fullName>
    </submittedName>
</protein>
<dbReference type="RefSeq" id="XP_022323657.1">
    <property type="nucleotide sequence ID" value="XM_022467949.1"/>
</dbReference>
<dbReference type="Pfam" id="PF08266">
    <property type="entry name" value="Cadherin_2"/>
    <property type="match status" value="1"/>
</dbReference>
<accession>A0A8B8D695</accession>
<evidence type="ECO:0000256" key="7">
    <source>
        <dbReference type="ARBA" id="ARBA00022889"/>
    </source>
</evidence>
<keyword evidence="16" id="KW-1185">Reference proteome</keyword>
<dbReference type="FunFam" id="2.60.40.60:FF:000092">
    <property type="entry name" value="Protocadherin 8"/>
    <property type="match status" value="1"/>
</dbReference>
<keyword evidence="8 13" id="KW-1133">Transmembrane helix</keyword>
<reference evidence="17 18" key="1">
    <citation type="submission" date="2025-04" db="UniProtKB">
        <authorList>
            <consortium name="RefSeq"/>
        </authorList>
    </citation>
    <scope>IDENTIFICATION</scope>
    <source>
        <tissue evidence="17 18">Whole sample</tissue>
    </source>
</reference>
<dbReference type="InterPro" id="IPR015919">
    <property type="entry name" value="Cadherin-like_sf"/>
</dbReference>
<feature type="compositionally biased region" description="Polar residues" evidence="12">
    <location>
        <begin position="855"/>
        <end position="864"/>
    </location>
</feature>
<evidence type="ECO:0000313" key="19">
    <source>
        <dbReference type="RefSeq" id="XP_022323659.1"/>
    </source>
</evidence>
<dbReference type="AlphaFoldDB" id="A0A8B8D695"/>
<feature type="domain" description="Cadherin" evidence="15">
    <location>
        <begin position="137"/>
        <end position="247"/>
    </location>
</feature>
<feature type="domain" description="Cadherin" evidence="15">
    <location>
        <begin position="365"/>
        <end position="460"/>
    </location>
</feature>
<dbReference type="GO" id="GO:0007156">
    <property type="term" value="P:homophilic cell adhesion via plasma membrane adhesion molecules"/>
    <property type="evidence" value="ECO:0007669"/>
    <property type="project" value="InterPro"/>
</dbReference>
<feature type="transmembrane region" description="Helical" evidence="13">
    <location>
        <begin position="785"/>
        <end position="809"/>
    </location>
</feature>
<dbReference type="FunFam" id="2.60.40.60:FF:000004">
    <property type="entry name" value="Protocadherin 1 gamma 2"/>
    <property type="match status" value="1"/>
</dbReference>
<evidence type="ECO:0000256" key="6">
    <source>
        <dbReference type="ARBA" id="ARBA00022837"/>
    </source>
</evidence>
<dbReference type="GO" id="GO:0005886">
    <property type="term" value="C:plasma membrane"/>
    <property type="evidence" value="ECO:0007669"/>
    <property type="project" value="UniProtKB-SubCell"/>
</dbReference>
<keyword evidence="2" id="KW-1003">Cell membrane</keyword>
<keyword evidence="4 14" id="KW-0732">Signal</keyword>
<dbReference type="FunFam" id="2.60.40.60:FF:000002">
    <property type="entry name" value="Protocadherin alpha 2"/>
    <property type="match status" value="1"/>
</dbReference>
<dbReference type="GO" id="GO:0005509">
    <property type="term" value="F:calcium ion binding"/>
    <property type="evidence" value="ECO:0007669"/>
    <property type="project" value="UniProtKB-UniRule"/>
</dbReference>
<feature type="region of interest" description="Disordered" evidence="12">
    <location>
        <begin position="855"/>
        <end position="876"/>
    </location>
</feature>
<evidence type="ECO:0000259" key="15">
    <source>
        <dbReference type="PROSITE" id="PS50268"/>
    </source>
</evidence>
<organism evidence="16 17">
    <name type="scientific">Crassostrea virginica</name>
    <name type="common">Eastern oyster</name>
    <dbReference type="NCBI Taxonomy" id="6565"/>
    <lineage>
        <taxon>Eukaryota</taxon>
        <taxon>Metazoa</taxon>
        <taxon>Spiralia</taxon>
        <taxon>Lophotrochozoa</taxon>
        <taxon>Mollusca</taxon>
        <taxon>Bivalvia</taxon>
        <taxon>Autobranchia</taxon>
        <taxon>Pteriomorphia</taxon>
        <taxon>Ostreida</taxon>
        <taxon>Ostreoidea</taxon>
        <taxon>Ostreidae</taxon>
        <taxon>Crassostrea</taxon>
    </lineage>
</organism>
<dbReference type="Gene3D" id="2.60.40.60">
    <property type="entry name" value="Cadherins"/>
    <property type="match status" value="7"/>
</dbReference>
<dbReference type="InterPro" id="IPR013164">
    <property type="entry name" value="Cadherin_N"/>
</dbReference>
<dbReference type="OrthoDB" id="6252479at2759"/>
<dbReference type="InterPro" id="IPR020894">
    <property type="entry name" value="Cadherin_CS"/>
</dbReference>
<evidence type="ECO:0000313" key="17">
    <source>
        <dbReference type="RefSeq" id="XP_022323657.1"/>
    </source>
</evidence>
<dbReference type="RefSeq" id="XP_022323658.1">
    <property type="nucleotide sequence ID" value="XM_022467950.1"/>
</dbReference>
<feature type="region of interest" description="Disordered" evidence="12">
    <location>
        <begin position="971"/>
        <end position="1006"/>
    </location>
</feature>
<dbReference type="Pfam" id="PF00028">
    <property type="entry name" value="Cadherin"/>
    <property type="match status" value="6"/>
</dbReference>
<comment type="subcellular location">
    <subcellularLocation>
        <location evidence="1">Cell membrane</location>
        <topology evidence="1">Single-pass type I membrane protein</topology>
    </subcellularLocation>
</comment>
<evidence type="ECO:0000256" key="8">
    <source>
        <dbReference type="ARBA" id="ARBA00022989"/>
    </source>
</evidence>
<dbReference type="GeneID" id="111124772"/>
<evidence type="ECO:0000313" key="16">
    <source>
        <dbReference type="Proteomes" id="UP000694844"/>
    </source>
</evidence>
<dbReference type="PROSITE" id="PS00232">
    <property type="entry name" value="CADHERIN_1"/>
    <property type="match status" value="2"/>
</dbReference>
<keyword evidence="5" id="KW-0677">Repeat</keyword>
<evidence type="ECO:0000256" key="10">
    <source>
        <dbReference type="ARBA" id="ARBA00023180"/>
    </source>
</evidence>
<keyword evidence="7" id="KW-0130">Cell adhesion</keyword>
<evidence type="ECO:0000256" key="13">
    <source>
        <dbReference type="SAM" id="Phobius"/>
    </source>
</evidence>
<dbReference type="FunFam" id="2.60.40.60:FF:000020">
    <property type="entry name" value="Dachsous cadherin-related 1b"/>
    <property type="match status" value="2"/>
</dbReference>
<dbReference type="FunFam" id="2.60.40.60:FF:000007">
    <property type="entry name" value="Protocadherin alpha 2"/>
    <property type="match status" value="1"/>
</dbReference>
<feature type="signal peptide" evidence="14">
    <location>
        <begin position="1"/>
        <end position="21"/>
    </location>
</feature>
<keyword evidence="3 13" id="KW-0812">Transmembrane</keyword>
<feature type="chain" id="PRO_5044666251" evidence="14">
    <location>
        <begin position="22"/>
        <end position="1006"/>
    </location>
</feature>
<feature type="compositionally biased region" description="Polar residues" evidence="12">
    <location>
        <begin position="905"/>
        <end position="915"/>
    </location>
</feature>
<dbReference type="RefSeq" id="XP_022323660.1">
    <property type="nucleotide sequence ID" value="XM_022467952.1"/>
</dbReference>
<dbReference type="PRINTS" id="PR00205">
    <property type="entry name" value="CADHERIN"/>
</dbReference>
<evidence type="ECO:0000256" key="9">
    <source>
        <dbReference type="ARBA" id="ARBA00023136"/>
    </source>
</evidence>
<feature type="domain" description="Cadherin" evidence="15">
    <location>
        <begin position="20"/>
        <end position="136"/>
    </location>
</feature>
<evidence type="ECO:0000256" key="4">
    <source>
        <dbReference type="ARBA" id="ARBA00022729"/>
    </source>
</evidence>
<evidence type="ECO:0000313" key="20">
    <source>
        <dbReference type="RefSeq" id="XP_022323660.1"/>
    </source>
</evidence>
<feature type="domain" description="Cadherin" evidence="15">
    <location>
        <begin position="248"/>
        <end position="355"/>
    </location>
</feature>